<feature type="signal peptide" evidence="2">
    <location>
        <begin position="1"/>
        <end position="28"/>
    </location>
</feature>
<keyword evidence="1" id="KW-0813">Transport</keyword>
<dbReference type="Proteomes" id="UP000262802">
    <property type="component" value="Chromosome"/>
</dbReference>
<proteinExistence type="inferred from homology"/>
<evidence type="ECO:0000256" key="2">
    <source>
        <dbReference type="SAM" id="SignalP"/>
    </source>
</evidence>
<keyword evidence="1" id="KW-1134">Transmembrane beta strand</keyword>
<comment type="subcellular location">
    <subcellularLocation>
        <location evidence="1">Cell outer membrane</location>
        <topology evidence="1">Multi-pass membrane protein</topology>
    </subcellularLocation>
</comment>
<feature type="domain" description="TonB-dependent receptor plug" evidence="4">
    <location>
        <begin position="635"/>
        <end position="712"/>
    </location>
</feature>
<name>A0A3B7R1A9_9BACT</name>
<dbReference type="InterPro" id="IPR012910">
    <property type="entry name" value="Plug_dom"/>
</dbReference>
<evidence type="ECO:0000256" key="1">
    <source>
        <dbReference type="PROSITE-ProRule" id="PRU01360"/>
    </source>
</evidence>
<dbReference type="InterPro" id="IPR039426">
    <property type="entry name" value="TonB-dep_rcpt-like"/>
</dbReference>
<dbReference type="InterPro" id="IPR037066">
    <property type="entry name" value="Plug_dom_sf"/>
</dbReference>
<dbReference type="Pfam" id="PF01835">
    <property type="entry name" value="MG2"/>
    <property type="match status" value="1"/>
</dbReference>
<dbReference type="Gene3D" id="2.170.130.10">
    <property type="entry name" value="TonB-dependent receptor, plug domain"/>
    <property type="match status" value="1"/>
</dbReference>
<evidence type="ECO:0000259" key="3">
    <source>
        <dbReference type="Pfam" id="PF01835"/>
    </source>
</evidence>
<dbReference type="Pfam" id="PF07715">
    <property type="entry name" value="Plug"/>
    <property type="match status" value="1"/>
</dbReference>
<dbReference type="AlphaFoldDB" id="A0A3B7R1A9"/>
<dbReference type="PROSITE" id="PS52016">
    <property type="entry name" value="TONB_DEPENDENT_REC_3"/>
    <property type="match status" value="1"/>
</dbReference>
<evidence type="ECO:0000259" key="4">
    <source>
        <dbReference type="Pfam" id="PF07715"/>
    </source>
</evidence>
<sequence>MFIKYRTKWRRWVLASGSAVALGASAFAAPEPALVQQILAKLTGFYQVTAPEKSYLHLDKGYYTAGELVWFKAYVVDAAKHLPDTLSRVLYVDLVGPDRQVVARRTLQLTAGTAAGDLALPDSAVQGAYTVRAYTNWMRNAGPDYFFSQSLPVLGAKPAAKRKPAAAAKPDFQVFPEGGQLIGGLPNVLAFKATDAQSRGLAVRGELLNAAGKPVASFASLHAGMGALTFTPEAGQAYTARVAWPDGSTSTHAMPQAQPSGLLLHLEPAATQMGIRMARKVPETAAPPETVTLVVHVRGQVVYVGQSALANGEVLSSRIPIERFPSGIAHFTLFDAQGVARCERLAFVNRQNGLRITVRPDKTSYGPRQQVTLALETRDASGQPVPAQLSLAVAAADLEYPAAPTIESHLLLTSDLRGYVEDPAYYFRNAAPETRQALDHLMLTQGWRRFVWPQLLGNPLPAGEYALERSLSLSGQVWRTERKPAAQSELTLLIGNALNNLTTSTTDAQGRFLFTGFSGQDTARVVVQARTPKGSPQLTLKIAERWAGVAGLYPPALLPDAALAASLLQRSRRQQSIDRQFGPDTARRIMLGNVTIKGRREPVPADPRRVFTGADVMLKTSSIPGFDNYPNALLALQGRIAGVQIAGNAMQTTVQIRGAGSIMGSSQPLILLDGMPTDVGAIVGIPASEIESVDVFKGASAAMFGTQGAHGVMAFYTKRGGSTASSGYAPGVARATVPAYYQAREFYAPRYQMPAGSHPDYRGATLYWAPNVSTNAAGQATLSFYTSDDLGAFRVGVQGLGAGGQPGSGAAVLAVERGR</sequence>
<dbReference type="KEGG" id="hyh:D3Y59_11130"/>
<feature type="domain" description="Macroglobulin" evidence="3">
    <location>
        <begin position="54"/>
        <end position="136"/>
    </location>
</feature>
<dbReference type="GO" id="GO:0004866">
    <property type="term" value="F:endopeptidase inhibitor activity"/>
    <property type="evidence" value="ECO:0007669"/>
    <property type="project" value="InterPro"/>
</dbReference>
<keyword evidence="6" id="KW-1185">Reference proteome</keyword>
<feature type="chain" id="PRO_5017667196" description="TonB-dependent receptor plug domain-containing protein" evidence="2">
    <location>
        <begin position="29"/>
        <end position="819"/>
    </location>
</feature>
<keyword evidence="2" id="KW-0732">Signal</keyword>
<keyword evidence="1" id="KW-0812">Transmembrane</keyword>
<dbReference type="InterPro" id="IPR002890">
    <property type="entry name" value="MG2"/>
</dbReference>
<protein>
    <recommendedName>
        <fullName evidence="7">TonB-dependent receptor plug domain-containing protein</fullName>
    </recommendedName>
</protein>
<keyword evidence="1" id="KW-0998">Cell outer membrane</keyword>
<dbReference type="OrthoDB" id="679547at2"/>
<organism evidence="5 6">
    <name type="scientific">Hymenobacter oligotrophus</name>
    <dbReference type="NCBI Taxonomy" id="2319843"/>
    <lineage>
        <taxon>Bacteria</taxon>
        <taxon>Pseudomonadati</taxon>
        <taxon>Bacteroidota</taxon>
        <taxon>Cytophagia</taxon>
        <taxon>Cytophagales</taxon>
        <taxon>Hymenobacteraceae</taxon>
        <taxon>Hymenobacter</taxon>
    </lineage>
</organism>
<gene>
    <name evidence="5" type="ORF">D3Y59_11130</name>
</gene>
<comment type="similarity">
    <text evidence="1">Belongs to the TonB-dependent receptor family.</text>
</comment>
<accession>A0A3B7R1A9</accession>
<dbReference type="RefSeq" id="WP_119445119.1">
    <property type="nucleotide sequence ID" value="NZ_CP032317.1"/>
</dbReference>
<dbReference type="EMBL" id="CP032317">
    <property type="protein sequence ID" value="AYA37552.1"/>
    <property type="molecule type" value="Genomic_DNA"/>
</dbReference>
<reference evidence="5 6" key="1">
    <citation type="submission" date="2018-09" db="EMBL/GenBank/DDBJ databases">
        <title>Hymenobacter medium sp. nov., isolated from R2A medium.</title>
        <authorList>
            <person name="Yingchao G."/>
        </authorList>
    </citation>
    <scope>NUCLEOTIDE SEQUENCE [LARGE SCALE GENOMIC DNA]</scope>
    <source>
        <strain evidence="6">sh-6</strain>
    </source>
</reference>
<dbReference type="SUPFAM" id="SSF56935">
    <property type="entry name" value="Porins"/>
    <property type="match status" value="1"/>
</dbReference>
<evidence type="ECO:0008006" key="7">
    <source>
        <dbReference type="Google" id="ProtNLM"/>
    </source>
</evidence>
<dbReference type="Gene3D" id="2.60.40.1930">
    <property type="match status" value="1"/>
</dbReference>
<keyword evidence="1" id="KW-0472">Membrane</keyword>
<evidence type="ECO:0000313" key="5">
    <source>
        <dbReference type="EMBL" id="AYA37552.1"/>
    </source>
</evidence>
<evidence type="ECO:0000313" key="6">
    <source>
        <dbReference type="Proteomes" id="UP000262802"/>
    </source>
</evidence>
<dbReference type="GO" id="GO:0009279">
    <property type="term" value="C:cell outer membrane"/>
    <property type="evidence" value="ECO:0007669"/>
    <property type="project" value="UniProtKB-SubCell"/>
</dbReference>